<dbReference type="OrthoDB" id="3233083at2759"/>
<dbReference type="PROSITE" id="PS50405">
    <property type="entry name" value="GST_CTER"/>
    <property type="match status" value="1"/>
</dbReference>
<keyword evidence="4" id="KW-1185">Reference proteome</keyword>
<protein>
    <recommendedName>
        <fullName evidence="5">Glutathione S-transferase</fullName>
    </recommendedName>
</protein>
<dbReference type="InterPro" id="IPR036282">
    <property type="entry name" value="Glutathione-S-Trfase_C_sf"/>
</dbReference>
<dbReference type="Gene3D" id="3.40.30.10">
    <property type="entry name" value="Glutaredoxin"/>
    <property type="match status" value="1"/>
</dbReference>
<dbReference type="InterPro" id="IPR004046">
    <property type="entry name" value="GST_C"/>
</dbReference>
<dbReference type="Pfam" id="PF14497">
    <property type="entry name" value="GST_C_3"/>
    <property type="match status" value="1"/>
</dbReference>
<dbReference type="InterPro" id="IPR036249">
    <property type="entry name" value="Thioredoxin-like_sf"/>
</dbReference>
<gene>
    <name evidence="3" type="ORF">EXIGLDRAFT_722573</name>
</gene>
<dbReference type="STRING" id="1314781.A0A165F911"/>
<dbReference type="SUPFAM" id="SSF47616">
    <property type="entry name" value="GST C-terminal domain-like"/>
    <property type="match status" value="1"/>
</dbReference>
<dbReference type="InterPro" id="IPR040079">
    <property type="entry name" value="Glutathione_S-Trfase"/>
</dbReference>
<dbReference type="PROSITE" id="PS50404">
    <property type="entry name" value="GST_NTER"/>
    <property type="match status" value="1"/>
</dbReference>
<accession>A0A165F911</accession>
<dbReference type="GO" id="GO:0004364">
    <property type="term" value="F:glutathione transferase activity"/>
    <property type="evidence" value="ECO:0007669"/>
    <property type="project" value="TreeGrafter"/>
</dbReference>
<dbReference type="Proteomes" id="UP000077266">
    <property type="component" value="Unassembled WGS sequence"/>
</dbReference>
<organism evidence="3 4">
    <name type="scientific">Exidia glandulosa HHB12029</name>
    <dbReference type="NCBI Taxonomy" id="1314781"/>
    <lineage>
        <taxon>Eukaryota</taxon>
        <taxon>Fungi</taxon>
        <taxon>Dikarya</taxon>
        <taxon>Basidiomycota</taxon>
        <taxon>Agaricomycotina</taxon>
        <taxon>Agaricomycetes</taxon>
        <taxon>Auriculariales</taxon>
        <taxon>Exidiaceae</taxon>
        <taxon>Exidia</taxon>
    </lineage>
</organism>
<name>A0A165F911_EXIGL</name>
<feature type="domain" description="GST C-terminal" evidence="2">
    <location>
        <begin position="92"/>
        <end position="216"/>
    </location>
</feature>
<dbReference type="InterPro" id="IPR004045">
    <property type="entry name" value="Glutathione_S-Trfase_N"/>
</dbReference>
<dbReference type="Gene3D" id="1.20.1050.10">
    <property type="match status" value="1"/>
</dbReference>
<proteinExistence type="predicted"/>
<dbReference type="PANTHER" id="PTHR11571">
    <property type="entry name" value="GLUTATHIONE S-TRANSFERASE"/>
    <property type="match status" value="1"/>
</dbReference>
<dbReference type="EMBL" id="KV426096">
    <property type="protein sequence ID" value="KZV88603.1"/>
    <property type="molecule type" value="Genomic_DNA"/>
</dbReference>
<dbReference type="InterPro" id="IPR050213">
    <property type="entry name" value="GST_superfamily"/>
</dbReference>
<dbReference type="SFLD" id="SFLDS00019">
    <property type="entry name" value="Glutathione_Transferase_(cytos"/>
    <property type="match status" value="1"/>
</dbReference>
<dbReference type="SUPFAM" id="SSF52833">
    <property type="entry name" value="Thioredoxin-like"/>
    <property type="match status" value="1"/>
</dbReference>
<sequence>MSTYELFYFPSPGLADLQRMMLDVSGASYTNTFVDFSKWPEVKPTMAFGVVPKLTIHEADGTRKELFESAAIDAYLAEVLDFFPGSSNSPFDRAEALSVRSALCELEEKIRPSLWLPDLDARKAGHATYLAETVPKFLKYQECFVRGDWYFGDKMTIADLKLYQLYVWYDTMYTDQNPFKVHVSEYPKLNKIIAALDKGKAGDYVRNRRDFGKLPWVAEEWKFVPKFM</sequence>
<dbReference type="PANTHER" id="PTHR11571:SF150">
    <property type="entry name" value="GLUTATHIONE S-TRANSFERASE"/>
    <property type="match status" value="1"/>
</dbReference>
<reference evidence="3 4" key="1">
    <citation type="journal article" date="2016" name="Mol. Biol. Evol.">
        <title>Comparative Genomics of Early-Diverging Mushroom-Forming Fungi Provides Insights into the Origins of Lignocellulose Decay Capabilities.</title>
        <authorList>
            <person name="Nagy L.G."/>
            <person name="Riley R."/>
            <person name="Tritt A."/>
            <person name="Adam C."/>
            <person name="Daum C."/>
            <person name="Floudas D."/>
            <person name="Sun H."/>
            <person name="Yadav J.S."/>
            <person name="Pangilinan J."/>
            <person name="Larsson K.H."/>
            <person name="Matsuura K."/>
            <person name="Barry K."/>
            <person name="Labutti K."/>
            <person name="Kuo R."/>
            <person name="Ohm R.A."/>
            <person name="Bhattacharya S.S."/>
            <person name="Shirouzu T."/>
            <person name="Yoshinaga Y."/>
            <person name="Martin F.M."/>
            <person name="Grigoriev I.V."/>
            <person name="Hibbett D.S."/>
        </authorList>
    </citation>
    <scope>NUCLEOTIDE SEQUENCE [LARGE SCALE GENOMIC DNA]</scope>
    <source>
        <strain evidence="3 4">HHB12029</strain>
    </source>
</reference>
<evidence type="ECO:0000313" key="4">
    <source>
        <dbReference type="Proteomes" id="UP000077266"/>
    </source>
</evidence>
<evidence type="ECO:0000313" key="3">
    <source>
        <dbReference type="EMBL" id="KZV88603.1"/>
    </source>
</evidence>
<dbReference type="AlphaFoldDB" id="A0A165F911"/>
<evidence type="ECO:0000259" key="2">
    <source>
        <dbReference type="PROSITE" id="PS50405"/>
    </source>
</evidence>
<dbReference type="GO" id="GO:0006749">
    <property type="term" value="P:glutathione metabolic process"/>
    <property type="evidence" value="ECO:0007669"/>
    <property type="project" value="TreeGrafter"/>
</dbReference>
<evidence type="ECO:0000259" key="1">
    <source>
        <dbReference type="PROSITE" id="PS50404"/>
    </source>
</evidence>
<feature type="domain" description="GST N-terminal" evidence="1">
    <location>
        <begin position="2"/>
        <end position="84"/>
    </location>
</feature>
<dbReference type="InterPro" id="IPR010987">
    <property type="entry name" value="Glutathione-S-Trfase_C-like"/>
</dbReference>
<evidence type="ECO:0008006" key="5">
    <source>
        <dbReference type="Google" id="ProtNLM"/>
    </source>
</evidence>
<dbReference type="InParanoid" id="A0A165F911"/>